<dbReference type="EMBL" id="JAFHDT010000004">
    <property type="protein sequence ID" value="KAI7811214.1"/>
    <property type="molecule type" value="Genomic_DNA"/>
</dbReference>
<dbReference type="SUPFAM" id="SSF56436">
    <property type="entry name" value="C-type lectin-like"/>
    <property type="match status" value="1"/>
</dbReference>
<keyword evidence="3" id="KW-1133">Transmembrane helix</keyword>
<evidence type="ECO:0000313" key="5">
    <source>
        <dbReference type="EMBL" id="KAI7811214.1"/>
    </source>
</evidence>
<dbReference type="InterPro" id="IPR018378">
    <property type="entry name" value="C-type_lectin_CS"/>
</dbReference>
<protein>
    <submittedName>
        <fullName evidence="5">C-type lectin domain family 4 member E</fullName>
    </submittedName>
</protein>
<dbReference type="InterPro" id="IPR001304">
    <property type="entry name" value="C-type_lectin-like"/>
</dbReference>
<dbReference type="GO" id="GO:0030246">
    <property type="term" value="F:carbohydrate binding"/>
    <property type="evidence" value="ECO:0007669"/>
    <property type="project" value="UniProtKB-KW"/>
</dbReference>
<dbReference type="PROSITE" id="PS50041">
    <property type="entry name" value="C_TYPE_LECTIN_2"/>
    <property type="match status" value="1"/>
</dbReference>
<keyword evidence="6" id="KW-1185">Reference proteome</keyword>
<dbReference type="InterPro" id="IPR016187">
    <property type="entry name" value="CTDL_fold"/>
</dbReference>
<organism evidence="5 6">
    <name type="scientific">Triplophysa rosa</name>
    <name type="common">Cave loach</name>
    <dbReference type="NCBI Taxonomy" id="992332"/>
    <lineage>
        <taxon>Eukaryota</taxon>
        <taxon>Metazoa</taxon>
        <taxon>Chordata</taxon>
        <taxon>Craniata</taxon>
        <taxon>Vertebrata</taxon>
        <taxon>Euteleostomi</taxon>
        <taxon>Actinopterygii</taxon>
        <taxon>Neopterygii</taxon>
        <taxon>Teleostei</taxon>
        <taxon>Ostariophysi</taxon>
        <taxon>Cypriniformes</taxon>
        <taxon>Nemacheilidae</taxon>
        <taxon>Triplophysa</taxon>
    </lineage>
</organism>
<sequence>MDMEFEAIYENMKPQNTNRITVGPQTQSRNRTEAKESRRWFVLITVGLGIFCALLVVTLIVLYSHLTAERDRMEMRYKNLKEYLDTHNYDSMSGDNSDESDTLMESISGSCRYFISCEKKNWTDSRRFCRDRGGDLVIINTEKEQRYISSVITDTMWIGLSDMENEGVMQWVDNSAVDVKFWISGEPNDAREDEDCVHMVSSYPPKQNWNDQPCTEERRWICEN</sequence>
<gene>
    <name evidence="5" type="ORF">IRJ41_011747</name>
</gene>
<feature type="domain" description="C-type lectin" evidence="4">
    <location>
        <begin position="107"/>
        <end position="223"/>
    </location>
</feature>
<dbReference type="CDD" id="cd03590">
    <property type="entry name" value="CLECT_DC-SIGN_like"/>
    <property type="match status" value="1"/>
</dbReference>
<keyword evidence="3" id="KW-0472">Membrane</keyword>
<dbReference type="Pfam" id="PF00059">
    <property type="entry name" value="Lectin_C"/>
    <property type="match status" value="1"/>
</dbReference>
<evidence type="ECO:0000256" key="1">
    <source>
        <dbReference type="ARBA" id="ARBA00022734"/>
    </source>
</evidence>
<name>A0A9W8C9D6_TRIRA</name>
<dbReference type="PANTHER" id="PTHR22803">
    <property type="entry name" value="MANNOSE, PHOSPHOLIPASE, LECTIN RECEPTOR RELATED"/>
    <property type="match status" value="1"/>
</dbReference>
<reference evidence="5" key="1">
    <citation type="submission" date="2021-02" db="EMBL/GenBank/DDBJ databases">
        <title>Comparative genomics reveals that relaxation of natural selection precedes convergent phenotypic evolution of cavefish.</title>
        <authorList>
            <person name="Peng Z."/>
        </authorList>
    </citation>
    <scope>NUCLEOTIDE SEQUENCE</scope>
    <source>
        <tissue evidence="5">Muscle</tissue>
    </source>
</reference>
<dbReference type="Proteomes" id="UP001059041">
    <property type="component" value="Linkage Group LG4"/>
</dbReference>
<keyword evidence="3" id="KW-0812">Transmembrane</keyword>
<dbReference type="InterPro" id="IPR033989">
    <property type="entry name" value="CD209-like_CTLD"/>
</dbReference>
<dbReference type="PROSITE" id="PS00615">
    <property type="entry name" value="C_TYPE_LECTIN_1"/>
    <property type="match status" value="1"/>
</dbReference>
<feature type="transmembrane region" description="Helical" evidence="3">
    <location>
        <begin position="40"/>
        <end position="66"/>
    </location>
</feature>
<evidence type="ECO:0000256" key="3">
    <source>
        <dbReference type="SAM" id="Phobius"/>
    </source>
</evidence>
<dbReference type="InterPro" id="IPR050111">
    <property type="entry name" value="C-type_lectin/snaclec_domain"/>
</dbReference>
<dbReference type="InterPro" id="IPR016186">
    <property type="entry name" value="C-type_lectin-like/link_sf"/>
</dbReference>
<dbReference type="SMART" id="SM00034">
    <property type="entry name" value="CLECT"/>
    <property type="match status" value="1"/>
</dbReference>
<proteinExistence type="predicted"/>
<accession>A0A9W8C9D6</accession>
<comment type="caution">
    <text evidence="5">The sequence shown here is derived from an EMBL/GenBank/DDBJ whole genome shotgun (WGS) entry which is preliminary data.</text>
</comment>
<dbReference type="AlphaFoldDB" id="A0A9W8C9D6"/>
<evidence type="ECO:0000256" key="2">
    <source>
        <dbReference type="ARBA" id="ARBA00023157"/>
    </source>
</evidence>
<keyword evidence="2" id="KW-1015">Disulfide bond</keyword>
<keyword evidence="1" id="KW-0430">Lectin</keyword>
<evidence type="ECO:0000313" key="6">
    <source>
        <dbReference type="Proteomes" id="UP001059041"/>
    </source>
</evidence>
<dbReference type="Gene3D" id="3.10.100.10">
    <property type="entry name" value="Mannose-Binding Protein A, subunit A"/>
    <property type="match status" value="1"/>
</dbReference>
<evidence type="ECO:0000259" key="4">
    <source>
        <dbReference type="PROSITE" id="PS50041"/>
    </source>
</evidence>